<dbReference type="GO" id="GO:0009252">
    <property type="term" value="P:peptidoglycan biosynthetic process"/>
    <property type="evidence" value="ECO:0007669"/>
    <property type="project" value="UniProtKB-UniRule"/>
</dbReference>
<dbReference type="InterPro" id="IPR036318">
    <property type="entry name" value="FAD-bd_PCMH-like_sf"/>
</dbReference>
<reference evidence="22" key="1">
    <citation type="submission" date="2019-02" db="EMBL/GenBank/DDBJ databases">
        <title>Isolation and identification of novel species under the genus Muribaculum.</title>
        <authorList>
            <person name="Miyake S."/>
            <person name="Ding Y."/>
            <person name="Low A."/>
            <person name="Soh M."/>
            <person name="Seedorf H."/>
        </authorList>
    </citation>
    <scope>NUCLEOTIDE SEQUENCE [LARGE SCALE GENOMIC DNA]</scope>
    <source>
        <strain evidence="22">H5</strain>
    </source>
</reference>
<dbReference type="InterPro" id="IPR016166">
    <property type="entry name" value="FAD-bd_PCMH"/>
</dbReference>
<gene>
    <name evidence="19 21" type="primary">murB</name>
    <name evidence="21" type="ORF">E7747_12720</name>
</gene>
<evidence type="ECO:0000256" key="1">
    <source>
        <dbReference type="ARBA" id="ARBA00001974"/>
    </source>
</evidence>
<evidence type="ECO:0000256" key="5">
    <source>
        <dbReference type="ARBA" id="ARBA00012518"/>
    </source>
</evidence>
<name>A0A4P7W683_9BACT</name>
<keyword evidence="14 19" id="KW-0560">Oxidoreductase</keyword>
<evidence type="ECO:0000313" key="22">
    <source>
        <dbReference type="Proteomes" id="UP000297149"/>
    </source>
</evidence>
<evidence type="ECO:0000256" key="7">
    <source>
        <dbReference type="ARBA" id="ARBA00022490"/>
    </source>
</evidence>
<feature type="active site" evidence="19">
    <location>
        <position position="357"/>
    </location>
</feature>
<evidence type="ECO:0000256" key="12">
    <source>
        <dbReference type="ARBA" id="ARBA00022960"/>
    </source>
</evidence>
<feature type="domain" description="FAD-binding PCMH-type" evidence="20">
    <location>
        <begin position="38"/>
        <end position="209"/>
    </location>
</feature>
<comment type="cofactor">
    <cofactor evidence="1 19">
        <name>FAD</name>
        <dbReference type="ChEBI" id="CHEBI:57692"/>
    </cofactor>
</comment>
<keyword evidence="12 19" id="KW-0133">Cell shape</keyword>
<sequence>MWKKSHPGAMFARCSQPAPKMITTIDNYDLSARNTFAMNVKCGIFMEYTKADDIPFLLSSIRKDIGKMHIGAGSNILFTDDYPGVVLHSAIKGIQILGENMGNVIVRAGAGEIMEDLVKWACDRELWGIENLSGIPGEVGASAVQNVGAYGTEACDAIVAVHAYDEVEQEFVTFTKEECRYAYRDSIFKKPDARKRYIIHAVDYELSPDAGPNLSYPALQKKFEGCELSSLSPNDVRHAVIATRSSKLPDPATVPSAGSFFKNPVVSEECFNAIVAGESGPDVPHFRVDSGYKIPAAWLIDQCGWKGYSEGNVAVWHLQPLVIVNPERKASPCEVIALEKKIIDSVRDKFGIKLSPEVEHI</sequence>
<dbReference type="GO" id="GO:0008360">
    <property type="term" value="P:regulation of cell shape"/>
    <property type="evidence" value="ECO:0007669"/>
    <property type="project" value="UniProtKB-KW"/>
</dbReference>
<dbReference type="EMBL" id="CP039396">
    <property type="protein sequence ID" value="QCD43070.1"/>
    <property type="molecule type" value="Genomic_DNA"/>
</dbReference>
<dbReference type="Proteomes" id="UP000297149">
    <property type="component" value="Chromosome"/>
</dbReference>
<dbReference type="PANTHER" id="PTHR21071:SF4">
    <property type="entry name" value="UDP-N-ACETYLENOLPYRUVOYLGLUCOSAMINE REDUCTASE"/>
    <property type="match status" value="1"/>
</dbReference>
<dbReference type="KEGG" id="ddb:E7747_12720"/>
<dbReference type="GO" id="GO:0051301">
    <property type="term" value="P:cell division"/>
    <property type="evidence" value="ECO:0007669"/>
    <property type="project" value="UniProtKB-KW"/>
</dbReference>
<proteinExistence type="inferred from homology"/>
<dbReference type="GO" id="GO:0071949">
    <property type="term" value="F:FAD binding"/>
    <property type="evidence" value="ECO:0007669"/>
    <property type="project" value="InterPro"/>
</dbReference>
<keyword evidence="15 19" id="KW-0131">Cell cycle</keyword>
<dbReference type="PROSITE" id="PS51387">
    <property type="entry name" value="FAD_PCMH"/>
    <property type="match status" value="1"/>
</dbReference>
<dbReference type="AlphaFoldDB" id="A0A4P7W683"/>
<keyword evidence="11 19" id="KW-0521">NADP</keyword>
<dbReference type="Gene3D" id="3.90.78.10">
    <property type="entry name" value="UDP-N-acetylenolpyruvoylglucosamine reductase, C-terminal domain"/>
    <property type="match status" value="1"/>
</dbReference>
<evidence type="ECO:0000256" key="6">
    <source>
        <dbReference type="ARBA" id="ARBA00015188"/>
    </source>
</evidence>
<keyword evidence="10 19" id="KW-0274">FAD</keyword>
<keyword evidence="8 19" id="KW-0132">Cell division</keyword>
<evidence type="ECO:0000256" key="19">
    <source>
        <dbReference type="HAMAP-Rule" id="MF_00037"/>
    </source>
</evidence>
<dbReference type="GO" id="GO:0005829">
    <property type="term" value="C:cytosol"/>
    <property type="evidence" value="ECO:0007669"/>
    <property type="project" value="TreeGrafter"/>
</dbReference>
<evidence type="ECO:0000256" key="17">
    <source>
        <dbReference type="ARBA" id="ARBA00031026"/>
    </source>
</evidence>
<evidence type="ECO:0000256" key="10">
    <source>
        <dbReference type="ARBA" id="ARBA00022827"/>
    </source>
</evidence>
<evidence type="ECO:0000256" key="15">
    <source>
        <dbReference type="ARBA" id="ARBA00023306"/>
    </source>
</evidence>
<keyword evidence="22" id="KW-1185">Reference proteome</keyword>
<comment type="function">
    <text evidence="2 19">Cell wall formation.</text>
</comment>
<dbReference type="NCBIfam" id="NF000755">
    <property type="entry name" value="PRK00046.1"/>
    <property type="match status" value="1"/>
</dbReference>
<dbReference type="InterPro" id="IPR006094">
    <property type="entry name" value="Oxid_FAD_bind_N"/>
</dbReference>
<accession>A0A4P7W683</accession>
<organism evidence="21 22">
    <name type="scientific">Duncaniella dubosii</name>
    <dbReference type="NCBI Taxonomy" id="2518971"/>
    <lineage>
        <taxon>Bacteria</taxon>
        <taxon>Pseudomonadati</taxon>
        <taxon>Bacteroidota</taxon>
        <taxon>Bacteroidia</taxon>
        <taxon>Bacteroidales</taxon>
        <taxon>Muribaculaceae</taxon>
        <taxon>Duncaniella</taxon>
    </lineage>
</organism>
<dbReference type="InterPro" id="IPR036635">
    <property type="entry name" value="MurB_C_sf"/>
</dbReference>
<evidence type="ECO:0000313" key="21">
    <source>
        <dbReference type="EMBL" id="QCD43070.1"/>
    </source>
</evidence>
<dbReference type="Pfam" id="PF02873">
    <property type="entry name" value="MurB_C"/>
    <property type="match status" value="1"/>
</dbReference>
<keyword evidence="9 19" id="KW-0285">Flavoprotein</keyword>
<evidence type="ECO:0000256" key="13">
    <source>
        <dbReference type="ARBA" id="ARBA00022984"/>
    </source>
</evidence>
<protein>
    <recommendedName>
        <fullName evidence="6 19">UDP-N-acetylenolpyruvoylglucosamine reductase</fullName>
        <ecNumber evidence="5 19">1.3.1.98</ecNumber>
    </recommendedName>
    <alternativeName>
        <fullName evidence="17 19">UDP-N-acetylmuramate dehydrogenase</fullName>
    </alternativeName>
</protein>
<feature type="active site" evidence="19">
    <location>
        <position position="184"/>
    </location>
</feature>
<dbReference type="InterPro" id="IPR011601">
    <property type="entry name" value="MurB_C"/>
</dbReference>
<evidence type="ECO:0000256" key="4">
    <source>
        <dbReference type="ARBA" id="ARBA00004752"/>
    </source>
</evidence>
<dbReference type="EC" id="1.3.1.98" evidence="5 19"/>
<dbReference type="InterPro" id="IPR016169">
    <property type="entry name" value="FAD-bd_PCMH_sub2"/>
</dbReference>
<evidence type="ECO:0000256" key="8">
    <source>
        <dbReference type="ARBA" id="ARBA00022618"/>
    </source>
</evidence>
<keyword evidence="13 19" id="KW-0573">Peptidoglycan synthesis</keyword>
<evidence type="ECO:0000256" key="11">
    <source>
        <dbReference type="ARBA" id="ARBA00022857"/>
    </source>
</evidence>
<dbReference type="GO" id="GO:0008762">
    <property type="term" value="F:UDP-N-acetylmuramate dehydrogenase activity"/>
    <property type="evidence" value="ECO:0007669"/>
    <property type="project" value="UniProtKB-UniRule"/>
</dbReference>
<evidence type="ECO:0000256" key="9">
    <source>
        <dbReference type="ARBA" id="ARBA00022630"/>
    </source>
</evidence>
<dbReference type="HAMAP" id="MF_00037">
    <property type="entry name" value="MurB"/>
    <property type="match status" value="1"/>
</dbReference>
<evidence type="ECO:0000256" key="14">
    <source>
        <dbReference type="ARBA" id="ARBA00023002"/>
    </source>
</evidence>
<dbReference type="Gene3D" id="3.30.465.10">
    <property type="match status" value="1"/>
</dbReference>
<evidence type="ECO:0000256" key="3">
    <source>
        <dbReference type="ARBA" id="ARBA00004496"/>
    </source>
</evidence>
<dbReference type="SUPFAM" id="SSF56176">
    <property type="entry name" value="FAD-binding/transporter-associated domain-like"/>
    <property type="match status" value="1"/>
</dbReference>
<feature type="active site" description="Proton donor" evidence="19">
    <location>
        <position position="259"/>
    </location>
</feature>
<dbReference type="Pfam" id="PF01565">
    <property type="entry name" value="FAD_binding_4"/>
    <property type="match status" value="1"/>
</dbReference>
<dbReference type="UniPathway" id="UPA00219"/>
<dbReference type="InterPro" id="IPR003170">
    <property type="entry name" value="MurB"/>
</dbReference>
<comment type="similarity">
    <text evidence="19">Belongs to the MurB family.</text>
</comment>
<evidence type="ECO:0000256" key="16">
    <source>
        <dbReference type="ARBA" id="ARBA00023316"/>
    </source>
</evidence>
<evidence type="ECO:0000256" key="2">
    <source>
        <dbReference type="ARBA" id="ARBA00003921"/>
    </source>
</evidence>
<dbReference type="GO" id="GO:0071555">
    <property type="term" value="P:cell wall organization"/>
    <property type="evidence" value="ECO:0007669"/>
    <property type="project" value="UniProtKB-KW"/>
</dbReference>
<dbReference type="PANTHER" id="PTHR21071">
    <property type="entry name" value="UDP-N-ACETYLENOLPYRUVOYLGLUCOSAMINE REDUCTASE"/>
    <property type="match status" value="1"/>
</dbReference>
<dbReference type="SUPFAM" id="SSF56194">
    <property type="entry name" value="Uridine diphospho-N-Acetylenolpyruvylglucosamine reductase, MurB, C-terminal domain"/>
    <property type="match status" value="1"/>
</dbReference>
<keyword evidence="16 19" id="KW-0961">Cell wall biogenesis/degradation</keyword>
<comment type="subcellular location">
    <subcellularLocation>
        <location evidence="3 19">Cytoplasm</location>
    </subcellularLocation>
</comment>
<keyword evidence="7 19" id="KW-0963">Cytoplasm</keyword>
<dbReference type="InterPro" id="IPR016167">
    <property type="entry name" value="FAD-bd_PCMH_sub1"/>
</dbReference>
<evidence type="ECO:0000256" key="18">
    <source>
        <dbReference type="ARBA" id="ARBA00048914"/>
    </source>
</evidence>
<comment type="pathway">
    <text evidence="4 19">Cell wall biogenesis; peptidoglycan biosynthesis.</text>
</comment>
<evidence type="ECO:0000259" key="20">
    <source>
        <dbReference type="PROSITE" id="PS51387"/>
    </source>
</evidence>
<dbReference type="Gene3D" id="3.30.43.10">
    <property type="entry name" value="Uridine Diphospho-n-acetylenolpyruvylglucosamine Reductase, domain 2"/>
    <property type="match status" value="1"/>
</dbReference>
<dbReference type="NCBIfam" id="TIGR00179">
    <property type="entry name" value="murB"/>
    <property type="match status" value="1"/>
</dbReference>
<comment type="catalytic activity">
    <reaction evidence="18 19">
        <text>UDP-N-acetyl-alpha-D-muramate + NADP(+) = UDP-N-acetyl-3-O-(1-carboxyvinyl)-alpha-D-glucosamine + NADPH + H(+)</text>
        <dbReference type="Rhea" id="RHEA:12248"/>
        <dbReference type="ChEBI" id="CHEBI:15378"/>
        <dbReference type="ChEBI" id="CHEBI:57783"/>
        <dbReference type="ChEBI" id="CHEBI:58349"/>
        <dbReference type="ChEBI" id="CHEBI:68483"/>
        <dbReference type="ChEBI" id="CHEBI:70757"/>
        <dbReference type="EC" id="1.3.1.98"/>
    </reaction>
</comment>